<dbReference type="GeneID" id="111600725"/>
<evidence type="ECO:0000313" key="2">
    <source>
        <dbReference type="Proteomes" id="UP000504633"/>
    </source>
</evidence>
<protein>
    <submittedName>
        <fullName evidence="3">Uncharacterized protein LOC111600725</fullName>
    </submittedName>
</protein>
<proteinExistence type="predicted"/>
<name>A0A6J2SXS2_DROHY</name>
<dbReference type="RefSeq" id="XP_030080977.1">
    <property type="nucleotide sequence ID" value="XM_030225117.1"/>
</dbReference>
<reference evidence="3" key="1">
    <citation type="submission" date="2025-08" db="UniProtKB">
        <authorList>
            <consortium name="RefSeq"/>
        </authorList>
    </citation>
    <scope>IDENTIFICATION</scope>
    <source>
        <strain evidence="3">15085-1641.00</strain>
        <tissue evidence="3">Whole body</tissue>
    </source>
</reference>
<dbReference type="OrthoDB" id="7847194at2759"/>
<keyword evidence="2" id="KW-1185">Reference proteome</keyword>
<feature type="compositionally biased region" description="Polar residues" evidence="1">
    <location>
        <begin position="16"/>
        <end position="34"/>
    </location>
</feature>
<dbReference type="KEGG" id="dhe:111600725"/>
<dbReference type="Proteomes" id="UP000504633">
    <property type="component" value="Unplaced"/>
</dbReference>
<evidence type="ECO:0000256" key="1">
    <source>
        <dbReference type="SAM" id="MobiDB-lite"/>
    </source>
</evidence>
<dbReference type="OMA" id="TDDWKMQ"/>
<feature type="region of interest" description="Disordered" evidence="1">
    <location>
        <begin position="89"/>
        <end position="108"/>
    </location>
</feature>
<accession>A0A6J2SXS2</accession>
<dbReference type="AlphaFoldDB" id="A0A6J2SXS2"/>
<gene>
    <name evidence="3" type="primary">LOC111600725</name>
</gene>
<organism evidence="2 3">
    <name type="scientific">Drosophila hydei</name>
    <name type="common">Fruit fly</name>
    <dbReference type="NCBI Taxonomy" id="7224"/>
    <lineage>
        <taxon>Eukaryota</taxon>
        <taxon>Metazoa</taxon>
        <taxon>Ecdysozoa</taxon>
        <taxon>Arthropoda</taxon>
        <taxon>Hexapoda</taxon>
        <taxon>Insecta</taxon>
        <taxon>Pterygota</taxon>
        <taxon>Neoptera</taxon>
        <taxon>Endopterygota</taxon>
        <taxon>Diptera</taxon>
        <taxon>Brachycera</taxon>
        <taxon>Muscomorpha</taxon>
        <taxon>Ephydroidea</taxon>
        <taxon>Drosophilidae</taxon>
        <taxon>Drosophila</taxon>
    </lineage>
</organism>
<evidence type="ECO:0000313" key="3">
    <source>
        <dbReference type="RefSeq" id="XP_030080977.1"/>
    </source>
</evidence>
<feature type="region of interest" description="Disordered" evidence="1">
    <location>
        <begin position="1"/>
        <end position="38"/>
    </location>
</feature>
<sequence>MDVIDKTQEKPIISETIGTQELSGRAESPTTSQTELKEQPVVYDYMKYPKKKGRVLHNHNHNRLKMKKSVSFKCVVDLVTFTDDWKMQTSQSSLRTEDQQVRLKQHHV</sequence>